<organism evidence="3 4">
    <name type="scientific">Adineta steineri</name>
    <dbReference type="NCBI Taxonomy" id="433720"/>
    <lineage>
        <taxon>Eukaryota</taxon>
        <taxon>Metazoa</taxon>
        <taxon>Spiralia</taxon>
        <taxon>Gnathifera</taxon>
        <taxon>Rotifera</taxon>
        <taxon>Eurotatoria</taxon>
        <taxon>Bdelloidea</taxon>
        <taxon>Adinetida</taxon>
        <taxon>Adinetidae</taxon>
        <taxon>Adineta</taxon>
    </lineage>
</organism>
<evidence type="ECO:0000259" key="2">
    <source>
        <dbReference type="Pfam" id="PF16900"/>
    </source>
</evidence>
<proteinExistence type="predicted"/>
<protein>
    <recommendedName>
        <fullName evidence="2">Replication protein A OB domain-containing protein</fullName>
    </recommendedName>
</protein>
<dbReference type="Gene3D" id="2.40.50.140">
    <property type="entry name" value="Nucleic acid-binding proteins"/>
    <property type="match status" value="2"/>
</dbReference>
<name>A0A818UH53_9BILA</name>
<dbReference type="Proteomes" id="UP000663868">
    <property type="component" value="Unassembled WGS sequence"/>
</dbReference>
<evidence type="ECO:0000256" key="1">
    <source>
        <dbReference type="ARBA" id="ARBA00023125"/>
    </source>
</evidence>
<comment type="caution">
    <text evidence="3">The sequence shown here is derived from an EMBL/GenBank/DDBJ whole genome shotgun (WGS) entry which is preliminary data.</text>
</comment>
<dbReference type="Pfam" id="PF16900">
    <property type="entry name" value="REPA_OB_2"/>
    <property type="match status" value="1"/>
</dbReference>
<feature type="domain" description="Replication protein A OB" evidence="2">
    <location>
        <begin position="175"/>
        <end position="269"/>
    </location>
</feature>
<dbReference type="InterPro" id="IPR012340">
    <property type="entry name" value="NA-bd_OB-fold"/>
</dbReference>
<evidence type="ECO:0000313" key="4">
    <source>
        <dbReference type="Proteomes" id="UP000663868"/>
    </source>
</evidence>
<gene>
    <name evidence="3" type="ORF">KXQ929_LOCUS11047</name>
</gene>
<dbReference type="GO" id="GO:0003677">
    <property type="term" value="F:DNA binding"/>
    <property type="evidence" value="ECO:0007669"/>
    <property type="project" value="UniProtKB-KW"/>
</dbReference>
<dbReference type="InterPro" id="IPR031657">
    <property type="entry name" value="REPA_OB_2"/>
</dbReference>
<dbReference type="EMBL" id="CAJOBB010000536">
    <property type="protein sequence ID" value="CAF3701073.1"/>
    <property type="molecule type" value="Genomic_DNA"/>
</dbReference>
<reference evidence="3" key="1">
    <citation type="submission" date="2021-02" db="EMBL/GenBank/DDBJ databases">
        <authorList>
            <person name="Nowell W R."/>
        </authorList>
    </citation>
    <scope>NUCLEOTIDE SEQUENCE</scope>
</reference>
<dbReference type="SUPFAM" id="SSF50249">
    <property type="entry name" value="Nucleic acid-binding proteins"/>
    <property type="match status" value="2"/>
</dbReference>
<keyword evidence="1" id="KW-0238">DNA-binding</keyword>
<evidence type="ECO:0000313" key="3">
    <source>
        <dbReference type="EMBL" id="CAF3701073.1"/>
    </source>
</evidence>
<dbReference type="AlphaFoldDB" id="A0A818UH53"/>
<sequence>MDISSDISNTVEELINNNSNETSIGVPVNTLQETASSINEDRQNIATSNEPILIQISEINTNIIFPWKIQAYVTCEYPKKTFANTYGNGEVSNWDLTDQSGSITLVAFNVHSYIMTEKLKLNQAYEFKNLTIRASSDAYKTVAHPCQLICTTGTRVQEVDLSFNFQQISYNFIHLNQVDTIPLNSIIDIQVKIVHDFGITTGMKNENTWFRRNIIVDQDGVNFCMTLWNNLTRTIDRNMEGLRVKFKNVKVSWFDGSRTLTTMANSHIKIIRN</sequence>
<accession>A0A818UH53</accession>